<organism evidence="1">
    <name type="scientific">Rhodopseudomonas palustris (strain BisB18)</name>
    <dbReference type="NCBI Taxonomy" id="316056"/>
    <lineage>
        <taxon>Bacteria</taxon>
        <taxon>Pseudomonadati</taxon>
        <taxon>Pseudomonadota</taxon>
        <taxon>Alphaproteobacteria</taxon>
        <taxon>Hyphomicrobiales</taxon>
        <taxon>Nitrobacteraceae</taxon>
        <taxon>Rhodopseudomonas</taxon>
    </lineage>
</organism>
<protein>
    <submittedName>
        <fullName evidence="1">Uncharacterized protein</fullName>
    </submittedName>
</protein>
<accession>Q20XA4</accession>
<name>Q20XA4_RHOPB</name>
<dbReference type="STRING" id="316056.RPC_4710"/>
<proteinExistence type="predicted"/>
<dbReference type="AlphaFoldDB" id="Q20XA4"/>
<reference evidence="1" key="1">
    <citation type="submission" date="2006-03" db="EMBL/GenBank/DDBJ databases">
        <title>Complete sequence of Rhodopseudomonas palustris BisB18.</title>
        <authorList>
            <consortium name="US DOE Joint Genome Institute"/>
            <person name="Copeland A."/>
            <person name="Lucas S."/>
            <person name="Lapidus A."/>
            <person name="Barry K."/>
            <person name="Detter J.C."/>
            <person name="Glavina del Rio T."/>
            <person name="Hammon N."/>
            <person name="Israni S."/>
            <person name="Dalin E."/>
            <person name="Tice H."/>
            <person name="Pitluck S."/>
            <person name="Chain P."/>
            <person name="Malfatti S."/>
            <person name="Shin M."/>
            <person name="Vergez L."/>
            <person name="Schmutz J."/>
            <person name="Larimer F."/>
            <person name="Land M."/>
            <person name="Hauser L."/>
            <person name="Pelletier D.A."/>
            <person name="Kyrpides N."/>
            <person name="Anderson I."/>
            <person name="Oda Y."/>
            <person name="Harwood C.S."/>
            <person name="Richardson P."/>
        </authorList>
    </citation>
    <scope>NUCLEOTIDE SEQUENCE [LARGE SCALE GENOMIC DNA]</scope>
    <source>
        <strain evidence="1">BisB18</strain>
    </source>
</reference>
<dbReference type="EMBL" id="CP000301">
    <property type="protein sequence ID" value="ABD90232.1"/>
    <property type="molecule type" value="Genomic_DNA"/>
</dbReference>
<dbReference type="HOGENOM" id="CLU_1947159_0_0_5"/>
<sequence>MRVEASNAHSPDEFRHLSSSLRGALRDEAILMRQVMALDYFVCGRRCAPSSARNDAADVSQCQVFARAKGQLHRDIDQIRALRRIRGLRAGRLRGGDGVLVGLDGGRGGLGCLVGGELGPRLRQRLGRG</sequence>
<dbReference type="KEGG" id="rpc:RPC_4710"/>
<gene>
    <name evidence="1" type="ordered locus">RPC_4710</name>
</gene>
<evidence type="ECO:0000313" key="1">
    <source>
        <dbReference type="EMBL" id="ABD90232.1"/>
    </source>
</evidence>